<keyword evidence="1" id="KW-0472">Membrane</keyword>
<feature type="transmembrane region" description="Helical" evidence="1">
    <location>
        <begin position="339"/>
        <end position="358"/>
    </location>
</feature>
<protein>
    <submittedName>
        <fullName evidence="2">Uncharacterized protein</fullName>
    </submittedName>
</protein>
<dbReference type="Proteomes" id="UP000825051">
    <property type="component" value="Chromosome"/>
</dbReference>
<feature type="transmembrane region" description="Helical" evidence="1">
    <location>
        <begin position="300"/>
        <end position="319"/>
    </location>
</feature>
<dbReference type="EMBL" id="CP080507">
    <property type="protein sequence ID" value="QYM78930.1"/>
    <property type="molecule type" value="Genomic_DNA"/>
</dbReference>
<evidence type="ECO:0000313" key="3">
    <source>
        <dbReference type="Proteomes" id="UP000825051"/>
    </source>
</evidence>
<name>A0A8F9TTU9_9BACT</name>
<feature type="transmembrane region" description="Helical" evidence="1">
    <location>
        <begin position="250"/>
        <end position="269"/>
    </location>
</feature>
<feature type="transmembrane region" description="Helical" evidence="1">
    <location>
        <begin position="27"/>
        <end position="50"/>
    </location>
</feature>
<dbReference type="RefSeq" id="WP_220162137.1">
    <property type="nucleotide sequence ID" value="NZ_CP080507.1"/>
</dbReference>
<keyword evidence="1" id="KW-0812">Transmembrane</keyword>
<evidence type="ECO:0000256" key="1">
    <source>
        <dbReference type="SAM" id="Phobius"/>
    </source>
</evidence>
<organism evidence="2 3">
    <name type="scientific">Horticoccus luteus</name>
    <dbReference type="NCBI Taxonomy" id="2862869"/>
    <lineage>
        <taxon>Bacteria</taxon>
        <taxon>Pseudomonadati</taxon>
        <taxon>Verrucomicrobiota</taxon>
        <taxon>Opitutia</taxon>
        <taxon>Opitutales</taxon>
        <taxon>Opitutaceae</taxon>
        <taxon>Horticoccus</taxon>
    </lineage>
</organism>
<accession>A0A8F9TTU9</accession>
<gene>
    <name evidence="2" type="ORF">K0B96_16745</name>
</gene>
<reference evidence="2" key="1">
    <citation type="submission" date="2021-08" db="EMBL/GenBank/DDBJ databases">
        <title>Genome of a novel bacterium of the phylum Verrucomicrobia, Oleiharenicola sp. KSB-15.</title>
        <authorList>
            <person name="Chung J.-H."/>
            <person name="Ahn J.-H."/>
            <person name="Yoon Y."/>
            <person name="Kim D.-Y."/>
            <person name="An S.-H."/>
            <person name="Park I."/>
            <person name="Yeon J."/>
        </authorList>
    </citation>
    <scope>NUCLEOTIDE SEQUENCE</scope>
    <source>
        <strain evidence="2">KSB-15</strain>
    </source>
</reference>
<dbReference type="AlphaFoldDB" id="A0A8F9TTU9"/>
<evidence type="ECO:0000313" key="2">
    <source>
        <dbReference type="EMBL" id="QYM78930.1"/>
    </source>
</evidence>
<dbReference type="KEGG" id="ole:K0B96_16745"/>
<sequence>MNATPAVLRYLAHELTTRWRAQPISPFARWLLTLVLTAAAGVFLAGFAAAEMARRAQLQHLGLDTLVVRVPARSALGEAAPWPADSWAAPLSHEGELTWLQQLPQPAFNPWDRPLPAFAAALPTLAALLPAEAPAGRAVWFTRSLPAGRDVRLTFHNVPLVARTVQPAARWQALGLDEFVLLPPPAGDVTGRLDVMLFTPDAGHSLADTAALVAGFFTAENEPPPAVQDPSPYRRALDELVARQVQWRRGMLVALAGCIAAMFGCIGLLEERQTRYAQALLRSLGVGRGLLWASAWVENLLLANTALLCGIWLSGTLAARLLAGVNVISPDVMPLAPAQWLWLAIGVNTGVLASIFPLGRALRRPVGQVLP</sequence>
<keyword evidence="1" id="KW-1133">Transmembrane helix</keyword>
<proteinExistence type="predicted"/>
<keyword evidence="3" id="KW-1185">Reference proteome</keyword>